<keyword evidence="9" id="KW-0645">Protease</keyword>
<dbReference type="GO" id="GO:0006508">
    <property type="term" value="P:proteolysis"/>
    <property type="evidence" value="ECO:0007669"/>
    <property type="project" value="UniProtKB-KW"/>
</dbReference>
<dbReference type="Proteomes" id="UP000199488">
    <property type="component" value="Unassembled WGS sequence"/>
</dbReference>
<gene>
    <name evidence="9" type="ORF">SAMN05421781_1164</name>
</gene>
<evidence type="ECO:0000256" key="3">
    <source>
        <dbReference type="ARBA" id="ARBA00022692"/>
    </source>
</evidence>
<comment type="subcellular location">
    <subcellularLocation>
        <location evidence="1">Membrane</location>
        <topology evidence="1">Multi-pass membrane protein</topology>
    </subcellularLocation>
</comment>
<sequence>MFIRHETFSTFLRRYPVISIILAVHLLLFFWVNLSELTNGLVPFGEVIYYLMVGNNFAIQSGDYWRLLTPVFLHTSFGHVLFNSFALLLFGPPLEFMLGRLKFLAFYLTAGVIGNIATLFFGSLYLSHLGASGAIYGLFGAYVFIMMNRRHLIDPSSAQIVVILLVIGMVFTLLNSGVNIWAHVFGFVAGFGLIPLFLKNAVPFYFSQGFGPSSDIRRPRRKVRAVTAQKIGRRIALIAAYVIVGAVLLRVIQLVIAALM</sequence>
<dbReference type="Pfam" id="PF01694">
    <property type="entry name" value="Rhomboid"/>
    <property type="match status" value="1"/>
</dbReference>
<feature type="transmembrane region" description="Helical" evidence="7">
    <location>
        <begin position="128"/>
        <end position="145"/>
    </location>
</feature>
<organism evidence="9 10">
    <name type="scientific">Marinococcus luteus</name>
    <dbReference type="NCBI Taxonomy" id="1122204"/>
    <lineage>
        <taxon>Bacteria</taxon>
        <taxon>Bacillati</taxon>
        <taxon>Bacillota</taxon>
        <taxon>Bacilli</taxon>
        <taxon>Bacillales</taxon>
        <taxon>Bacillaceae</taxon>
        <taxon>Marinococcus</taxon>
    </lineage>
</organism>
<dbReference type="InterPro" id="IPR022764">
    <property type="entry name" value="Peptidase_S54_rhomboid_dom"/>
</dbReference>
<keyword evidence="6 7" id="KW-0472">Membrane</keyword>
<feature type="transmembrane region" description="Helical" evidence="7">
    <location>
        <begin position="235"/>
        <end position="259"/>
    </location>
</feature>
<evidence type="ECO:0000259" key="8">
    <source>
        <dbReference type="Pfam" id="PF01694"/>
    </source>
</evidence>
<dbReference type="PANTHER" id="PTHR43731">
    <property type="entry name" value="RHOMBOID PROTEASE"/>
    <property type="match status" value="1"/>
</dbReference>
<keyword evidence="4" id="KW-0378">Hydrolase</keyword>
<dbReference type="InterPro" id="IPR050925">
    <property type="entry name" value="Rhomboid_protease_S54"/>
</dbReference>
<evidence type="ECO:0000256" key="6">
    <source>
        <dbReference type="ARBA" id="ARBA00023136"/>
    </source>
</evidence>
<dbReference type="SUPFAM" id="SSF144091">
    <property type="entry name" value="Rhomboid-like"/>
    <property type="match status" value="1"/>
</dbReference>
<evidence type="ECO:0000256" key="2">
    <source>
        <dbReference type="ARBA" id="ARBA00009045"/>
    </source>
</evidence>
<evidence type="ECO:0000313" key="9">
    <source>
        <dbReference type="EMBL" id="SDW36865.1"/>
    </source>
</evidence>
<dbReference type="EMBL" id="FNNC01000002">
    <property type="protein sequence ID" value="SDW36865.1"/>
    <property type="molecule type" value="Genomic_DNA"/>
</dbReference>
<evidence type="ECO:0000256" key="5">
    <source>
        <dbReference type="ARBA" id="ARBA00022989"/>
    </source>
</evidence>
<dbReference type="GO" id="GO:0004252">
    <property type="term" value="F:serine-type endopeptidase activity"/>
    <property type="evidence" value="ECO:0007669"/>
    <property type="project" value="InterPro"/>
</dbReference>
<evidence type="ECO:0000256" key="1">
    <source>
        <dbReference type="ARBA" id="ARBA00004141"/>
    </source>
</evidence>
<keyword evidence="10" id="KW-1185">Reference proteome</keyword>
<comment type="similarity">
    <text evidence="2">Belongs to the peptidase S54 family.</text>
</comment>
<protein>
    <submittedName>
        <fullName evidence="9">Membrane associated serine protease, rhomboid family</fullName>
    </submittedName>
</protein>
<keyword evidence="5 7" id="KW-1133">Transmembrane helix</keyword>
<feature type="transmembrane region" description="Helical" evidence="7">
    <location>
        <begin position="157"/>
        <end position="174"/>
    </location>
</feature>
<feature type="transmembrane region" description="Helical" evidence="7">
    <location>
        <begin position="71"/>
        <end position="91"/>
    </location>
</feature>
<evidence type="ECO:0000256" key="4">
    <source>
        <dbReference type="ARBA" id="ARBA00022801"/>
    </source>
</evidence>
<accession>A0A1H2SZG9</accession>
<evidence type="ECO:0000256" key="7">
    <source>
        <dbReference type="SAM" id="Phobius"/>
    </source>
</evidence>
<name>A0A1H2SZG9_9BACI</name>
<proteinExistence type="inferred from homology"/>
<dbReference type="PANTHER" id="PTHR43731:SF14">
    <property type="entry name" value="PRESENILIN-ASSOCIATED RHOMBOID-LIKE PROTEIN, MITOCHONDRIAL"/>
    <property type="match status" value="1"/>
</dbReference>
<feature type="transmembrane region" description="Helical" evidence="7">
    <location>
        <begin position="103"/>
        <end position="122"/>
    </location>
</feature>
<dbReference type="Gene3D" id="1.20.1540.10">
    <property type="entry name" value="Rhomboid-like"/>
    <property type="match status" value="1"/>
</dbReference>
<keyword evidence="3 7" id="KW-0812">Transmembrane</keyword>
<dbReference type="InterPro" id="IPR035952">
    <property type="entry name" value="Rhomboid-like_sf"/>
</dbReference>
<feature type="transmembrane region" description="Helical" evidence="7">
    <location>
        <begin position="12"/>
        <end position="32"/>
    </location>
</feature>
<evidence type="ECO:0000313" key="10">
    <source>
        <dbReference type="Proteomes" id="UP000199488"/>
    </source>
</evidence>
<dbReference type="AlphaFoldDB" id="A0A1H2SZG9"/>
<dbReference type="GO" id="GO:0016020">
    <property type="term" value="C:membrane"/>
    <property type="evidence" value="ECO:0007669"/>
    <property type="project" value="UniProtKB-SubCell"/>
</dbReference>
<feature type="domain" description="Peptidase S54 rhomboid" evidence="8">
    <location>
        <begin position="62"/>
        <end position="198"/>
    </location>
</feature>
<dbReference type="STRING" id="1122204.SAMN05421781_1164"/>
<reference evidence="9 10" key="1">
    <citation type="submission" date="2016-10" db="EMBL/GenBank/DDBJ databases">
        <authorList>
            <person name="de Groot N.N."/>
        </authorList>
    </citation>
    <scope>NUCLEOTIDE SEQUENCE [LARGE SCALE GENOMIC DNA]</scope>
    <source>
        <strain evidence="9 10">DSM 23126</strain>
    </source>
</reference>
<dbReference type="RefSeq" id="WP_176967664.1">
    <property type="nucleotide sequence ID" value="NZ_FNNC01000002.1"/>
</dbReference>